<name>A0A4R6SJW7_LABRH</name>
<dbReference type="EMBL" id="SNXZ01000001">
    <property type="protein sequence ID" value="TDQ04141.1"/>
    <property type="molecule type" value="Genomic_DNA"/>
</dbReference>
<organism evidence="2 3">
    <name type="scientific">Labedaea rhizosphaerae</name>
    <dbReference type="NCBI Taxonomy" id="598644"/>
    <lineage>
        <taxon>Bacteria</taxon>
        <taxon>Bacillati</taxon>
        <taxon>Actinomycetota</taxon>
        <taxon>Actinomycetes</taxon>
        <taxon>Pseudonocardiales</taxon>
        <taxon>Pseudonocardiaceae</taxon>
        <taxon>Labedaea</taxon>
    </lineage>
</organism>
<sequence>MDPSNIHQMTVTAADQLRSLLKLVRAHELGAREDRDPEDVHQLRVSVRRMRAIVRSDKGLDRELRWFGRSLGAVRDLDVLLARLGTQLATFPPEEAAGGEPLLDALRSERTEARDRMLVVFDSTRYQDLLGALKAATPQSVVDTSAAKAFRSVDKAIAELTTDPPDDDLHELRVKVKRLRYAAELTNGLGPVAQAAKELQTLLGEHQDATVAASTVRRLLKATADPGAAFVAGRLVQAEHECKLWCRSRLAQKLAALRAAAADHPELTTQG</sequence>
<dbReference type="InterPro" id="IPR007899">
    <property type="entry name" value="CHAD_dom"/>
</dbReference>
<comment type="caution">
    <text evidence="2">The sequence shown here is derived from an EMBL/GenBank/DDBJ whole genome shotgun (WGS) entry which is preliminary data.</text>
</comment>
<dbReference type="Proteomes" id="UP000295444">
    <property type="component" value="Unassembled WGS sequence"/>
</dbReference>
<dbReference type="PANTHER" id="PTHR39339:SF1">
    <property type="entry name" value="CHAD DOMAIN-CONTAINING PROTEIN"/>
    <property type="match status" value="1"/>
</dbReference>
<protein>
    <submittedName>
        <fullName evidence="2">CHAD domain-containing protein</fullName>
    </submittedName>
</protein>
<evidence type="ECO:0000313" key="3">
    <source>
        <dbReference type="Proteomes" id="UP000295444"/>
    </source>
</evidence>
<dbReference type="AlphaFoldDB" id="A0A4R6SJW7"/>
<feature type="domain" description="CHAD" evidence="1">
    <location>
        <begin position="3"/>
        <end position="262"/>
    </location>
</feature>
<proteinExistence type="predicted"/>
<reference evidence="2 3" key="1">
    <citation type="submission" date="2019-03" db="EMBL/GenBank/DDBJ databases">
        <title>Genomic Encyclopedia of Type Strains, Phase IV (KMG-IV): sequencing the most valuable type-strain genomes for metagenomic binning, comparative biology and taxonomic classification.</title>
        <authorList>
            <person name="Goeker M."/>
        </authorList>
    </citation>
    <scope>NUCLEOTIDE SEQUENCE [LARGE SCALE GENOMIC DNA]</scope>
    <source>
        <strain evidence="2 3">DSM 45361</strain>
    </source>
</reference>
<evidence type="ECO:0000259" key="1">
    <source>
        <dbReference type="PROSITE" id="PS51708"/>
    </source>
</evidence>
<dbReference type="SMART" id="SM00880">
    <property type="entry name" value="CHAD"/>
    <property type="match status" value="1"/>
</dbReference>
<evidence type="ECO:0000313" key="2">
    <source>
        <dbReference type="EMBL" id="TDQ04141.1"/>
    </source>
</evidence>
<accession>A0A4R6SJW7</accession>
<keyword evidence="3" id="KW-1185">Reference proteome</keyword>
<dbReference type="InterPro" id="IPR038186">
    <property type="entry name" value="CHAD_dom_sf"/>
</dbReference>
<gene>
    <name evidence="2" type="ORF">EV186_10182</name>
</gene>
<dbReference type="Gene3D" id="1.40.20.10">
    <property type="entry name" value="CHAD domain"/>
    <property type="match status" value="1"/>
</dbReference>
<dbReference type="PANTHER" id="PTHR39339">
    <property type="entry name" value="SLR1444 PROTEIN"/>
    <property type="match status" value="1"/>
</dbReference>
<dbReference type="Pfam" id="PF05235">
    <property type="entry name" value="CHAD"/>
    <property type="match status" value="1"/>
</dbReference>
<dbReference type="PROSITE" id="PS51708">
    <property type="entry name" value="CHAD"/>
    <property type="match status" value="1"/>
</dbReference>